<evidence type="ECO:0000313" key="14">
    <source>
        <dbReference type="Proteomes" id="UP000030832"/>
    </source>
</evidence>
<dbReference type="SUPFAM" id="SSF52540">
    <property type="entry name" value="P-loop containing nucleoside triphosphate hydrolases"/>
    <property type="match status" value="2"/>
</dbReference>
<dbReference type="PROSITE" id="PS00211">
    <property type="entry name" value="ABC_TRANSPORTER_1"/>
    <property type="match status" value="1"/>
</dbReference>
<dbReference type="CDD" id="cd03215">
    <property type="entry name" value="ABC_Carb_Monos_II"/>
    <property type="match status" value="1"/>
</dbReference>
<name>A0A0B0ILJ2_9BACI</name>
<proteinExistence type="inferred from homology"/>
<keyword evidence="14" id="KW-1185">Reference proteome</keyword>
<dbReference type="FunFam" id="3.40.50.300:FF:000126">
    <property type="entry name" value="Galactose/methyl galactoside import ATP-binding protein MglA"/>
    <property type="match status" value="1"/>
</dbReference>
<keyword evidence="6" id="KW-0677">Repeat</keyword>
<comment type="caution">
    <text evidence="13">The sequence shown here is derived from an EMBL/GenBank/DDBJ whole genome shotgun (WGS) entry which is preliminary data.</text>
</comment>
<sequence length="520" mass="58328">MGGYKVSEYILQLENITKEFPGVKALDDVQLKVRRGTVHALMGENGAGKSTLMKIIIGMYTPDTGKMIFEGEELKLTNINDSLDKGISMIHQELSPIPEMTVAENIYLGREPTYGKSGLVNNRKLYQMTKDLLNSLEINLDPKTKMIDLSIANTQMVEIAKAISFDSKLVIMDEPTSAITEKEVAQLFKMIRSLKEKGVGIIYITHKMSELYEIADDISVFRDGQFIGTDTAANMERDRLIKMMVGRELNQVFNKPENEIGEVALSVKNLSHNGWFEDVNFEVRKGEIVCFAGLMGAGRTEVLETIFGVKKVDQGEIFVHGKKVNIKTPIEAIKNNLGFLTEDRKLTGLFLPLSVRENMITVNIDQYISSGLLNYKQVKSDCLEQKENLKIKTPSIDQIVENLSGGNQQKVLLARWLLKNPDILFLDEPTRGIDVGAKSEFYNIIFKLASQGKAIVVVSSEMAEILGLCDRVIVMHEGRITGELSREEANQERIMQYATGQKTISVKNTRQSEMRQTVTN</sequence>
<evidence type="ECO:0000256" key="4">
    <source>
        <dbReference type="ARBA" id="ARBA00022475"/>
    </source>
</evidence>
<dbReference type="GO" id="GO:0005524">
    <property type="term" value="F:ATP binding"/>
    <property type="evidence" value="ECO:0007669"/>
    <property type="project" value="UniProtKB-UniRule"/>
</dbReference>
<keyword evidence="4 11" id="KW-1003">Cell membrane</keyword>
<evidence type="ECO:0000256" key="7">
    <source>
        <dbReference type="ARBA" id="ARBA00022741"/>
    </source>
</evidence>
<evidence type="ECO:0000256" key="11">
    <source>
        <dbReference type="RuleBase" id="RU367029"/>
    </source>
</evidence>
<dbReference type="GO" id="GO:0005886">
    <property type="term" value="C:plasma membrane"/>
    <property type="evidence" value="ECO:0007669"/>
    <property type="project" value="UniProtKB-SubCell"/>
</dbReference>
<keyword evidence="10 11" id="KW-0472">Membrane</keyword>
<dbReference type="FunFam" id="3.40.50.300:FF:000127">
    <property type="entry name" value="Ribose import ATP-binding protein RbsA"/>
    <property type="match status" value="1"/>
</dbReference>
<dbReference type="CDD" id="cd03216">
    <property type="entry name" value="ABC_Carb_Monos_I"/>
    <property type="match status" value="1"/>
</dbReference>
<evidence type="ECO:0000259" key="12">
    <source>
        <dbReference type="PROSITE" id="PS50893"/>
    </source>
</evidence>
<keyword evidence="3 11" id="KW-0813">Transport</keyword>
<comment type="catalytic activity">
    <reaction evidence="11">
        <text>D-galactose(out) + ATP + H2O = D-galactose(in) + ADP + phosphate + H(+)</text>
        <dbReference type="Rhea" id="RHEA:60156"/>
        <dbReference type="ChEBI" id="CHEBI:4139"/>
        <dbReference type="ChEBI" id="CHEBI:15377"/>
        <dbReference type="ChEBI" id="CHEBI:15378"/>
        <dbReference type="ChEBI" id="CHEBI:30616"/>
        <dbReference type="ChEBI" id="CHEBI:43474"/>
        <dbReference type="ChEBI" id="CHEBI:456216"/>
        <dbReference type="EC" id="7.5.2.11"/>
    </reaction>
</comment>
<gene>
    <name evidence="13" type="ORF">LQ50_07350</name>
</gene>
<dbReference type="GO" id="GO:0016887">
    <property type="term" value="F:ATP hydrolysis activity"/>
    <property type="evidence" value="ECO:0007669"/>
    <property type="project" value="InterPro"/>
</dbReference>
<evidence type="ECO:0000256" key="8">
    <source>
        <dbReference type="ARBA" id="ARBA00022840"/>
    </source>
</evidence>
<dbReference type="InterPro" id="IPR003439">
    <property type="entry name" value="ABC_transporter-like_ATP-bd"/>
</dbReference>
<dbReference type="GO" id="GO:0015749">
    <property type="term" value="P:monosaccharide transmembrane transport"/>
    <property type="evidence" value="ECO:0007669"/>
    <property type="project" value="UniProtKB-ARBA"/>
</dbReference>
<evidence type="ECO:0000256" key="3">
    <source>
        <dbReference type="ARBA" id="ARBA00022448"/>
    </source>
</evidence>
<comment type="function">
    <text evidence="11">Part of an ABC transporter complex involved in carbohydrate import. Could be involved in ribose, galactose and/or methyl galactoside import. Responsible for energy coupling to the transport system.</text>
</comment>
<keyword evidence="7 11" id="KW-0547">Nucleotide-binding</keyword>
<dbReference type="EC" id="7.5.2.11" evidence="11"/>
<dbReference type="EMBL" id="JRJU01000006">
    <property type="protein sequence ID" value="KHF40904.1"/>
    <property type="molecule type" value="Genomic_DNA"/>
</dbReference>
<dbReference type="Pfam" id="PF00005">
    <property type="entry name" value="ABC_tran"/>
    <property type="match status" value="2"/>
</dbReference>
<accession>A0A0B0ILJ2</accession>
<keyword evidence="8 11" id="KW-0067">ATP-binding</keyword>
<keyword evidence="9 11" id="KW-1278">Translocase</keyword>
<dbReference type="PROSITE" id="PS50893">
    <property type="entry name" value="ABC_TRANSPORTER_2"/>
    <property type="match status" value="2"/>
</dbReference>
<dbReference type="Proteomes" id="UP000030832">
    <property type="component" value="Unassembled WGS sequence"/>
</dbReference>
<evidence type="ECO:0000256" key="9">
    <source>
        <dbReference type="ARBA" id="ARBA00022967"/>
    </source>
</evidence>
<protein>
    <recommendedName>
        <fullName evidence="11">Ribose/galactose/methyl galactoside import ATP-binding protein</fullName>
        <ecNumber evidence="11">7.5.2.11</ecNumber>
    </recommendedName>
</protein>
<dbReference type="Gene3D" id="3.40.50.300">
    <property type="entry name" value="P-loop containing nucleotide triphosphate hydrolases"/>
    <property type="match status" value="2"/>
</dbReference>
<dbReference type="STRING" id="333138.LQ50_07350"/>
<evidence type="ECO:0000256" key="2">
    <source>
        <dbReference type="ARBA" id="ARBA00004533"/>
    </source>
</evidence>
<dbReference type="eggNOG" id="COG1129">
    <property type="taxonomic scope" value="Bacteria"/>
</dbReference>
<evidence type="ECO:0000256" key="5">
    <source>
        <dbReference type="ARBA" id="ARBA00022597"/>
    </source>
</evidence>
<feature type="domain" description="ABC transporter" evidence="12">
    <location>
        <begin position="11"/>
        <end position="248"/>
    </location>
</feature>
<dbReference type="InterPro" id="IPR027417">
    <property type="entry name" value="P-loop_NTPase"/>
</dbReference>
<dbReference type="PANTHER" id="PTHR43790">
    <property type="entry name" value="CARBOHYDRATE TRANSPORT ATP-BINDING PROTEIN MG119-RELATED"/>
    <property type="match status" value="1"/>
</dbReference>
<dbReference type="GO" id="GO:0043211">
    <property type="term" value="F:ABC-type carbohydrate transporter activity"/>
    <property type="evidence" value="ECO:0007669"/>
    <property type="project" value="UniProtKB-UniRule"/>
</dbReference>
<comment type="subcellular location">
    <subcellularLocation>
        <location evidence="2">Cell inner membrane</location>
    </subcellularLocation>
    <subcellularLocation>
        <location evidence="1 11">Cell membrane</location>
        <topology evidence="1 11">Peripheral membrane protein</topology>
    </subcellularLocation>
</comment>
<evidence type="ECO:0000313" key="13">
    <source>
        <dbReference type="EMBL" id="KHF40904.1"/>
    </source>
</evidence>
<dbReference type="PANTHER" id="PTHR43790:SF7">
    <property type="entry name" value="GALACTOSE_METHYL GALACTOSIDE IMPORT ATP-BINDING PROTEIN MGLA"/>
    <property type="match status" value="1"/>
</dbReference>
<evidence type="ECO:0000256" key="6">
    <source>
        <dbReference type="ARBA" id="ARBA00022737"/>
    </source>
</evidence>
<dbReference type="SMART" id="SM00382">
    <property type="entry name" value="AAA"/>
    <property type="match status" value="2"/>
</dbReference>
<dbReference type="InterPro" id="IPR050107">
    <property type="entry name" value="ABC_carbohydrate_import_ATPase"/>
</dbReference>
<keyword evidence="5 11" id="KW-0762">Sugar transport</keyword>
<dbReference type="InterPro" id="IPR017871">
    <property type="entry name" value="ABC_transporter-like_CS"/>
</dbReference>
<dbReference type="InterPro" id="IPR003593">
    <property type="entry name" value="AAA+_ATPase"/>
</dbReference>
<dbReference type="OrthoDB" id="9771863at2"/>
<feature type="domain" description="ABC transporter" evidence="12">
    <location>
        <begin position="260"/>
        <end position="502"/>
    </location>
</feature>
<organism evidence="13 14">
    <name type="scientific">Halalkalibacter okhensis</name>
    <dbReference type="NCBI Taxonomy" id="333138"/>
    <lineage>
        <taxon>Bacteria</taxon>
        <taxon>Bacillati</taxon>
        <taxon>Bacillota</taxon>
        <taxon>Bacilli</taxon>
        <taxon>Bacillales</taxon>
        <taxon>Bacillaceae</taxon>
        <taxon>Halalkalibacter</taxon>
    </lineage>
</organism>
<evidence type="ECO:0000256" key="1">
    <source>
        <dbReference type="ARBA" id="ARBA00004202"/>
    </source>
</evidence>
<reference evidence="13 14" key="1">
    <citation type="submission" date="2014-09" db="EMBL/GenBank/DDBJ databases">
        <title>Genome sequencing and annotation of Bacillus Okhensis strain Kh10-101T.</title>
        <authorList>
            <person name="Prakash J.S."/>
        </authorList>
    </citation>
    <scope>NUCLEOTIDE SEQUENCE [LARGE SCALE GENOMIC DNA]</scope>
    <source>
        <strain evidence="14">Kh10-101T</strain>
    </source>
</reference>
<dbReference type="AlphaFoldDB" id="A0A0B0ILJ2"/>
<comment type="similarity">
    <text evidence="11">Belongs to the ABC transporter superfamily.</text>
</comment>
<evidence type="ECO:0000256" key="10">
    <source>
        <dbReference type="ARBA" id="ARBA00023136"/>
    </source>
</evidence>